<evidence type="ECO:0000313" key="1">
    <source>
        <dbReference type="EMBL" id="AWB21809.1"/>
    </source>
</evidence>
<dbReference type="KEGG" id="mee:DA075_13500"/>
<dbReference type="EMBL" id="CP028843">
    <property type="protein sequence ID" value="AWB21809.1"/>
    <property type="molecule type" value="Genomic_DNA"/>
</dbReference>
<gene>
    <name evidence="1" type="ORF">DA075_13500</name>
</gene>
<dbReference type="OrthoDB" id="8003146at2"/>
<name>A0A2R4WJV7_9HYPH</name>
<evidence type="ECO:0000313" key="2">
    <source>
        <dbReference type="Proteomes" id="UP000244755"/>
    </source>
</evidence>
<dbReference type="RefSeq" id="WP_099953680.1">
    <property type="nucleotide sequence ID" value="NZ_CP028843.1"/>
</dbReference>
<proteinExistence type="predicted"/>
<sequence>MRFVVRMSHDLGNAIAVEARRDGITAGAWARRQLLDRIGLTSPLDAKSHNVLPMPSEDVKAISAAVRELASVNAAISLSDAPAAKAGLDRARALLIPVLMKQPRR</sequence>
<accession>A0A2R4WJV7</accession>
<dbReference type="Proteomes" id="UP000244755">
    <property type="component" value="Chromosome 1"/>
</dbReference>
<reference evidence="1 2" key="1">
    <citation type="submission" date="2018-04" db="EMBL/GenBank/DDBJ databases">
        <title>Methylobacterium sp. PR1016A genome.</title>
        <authorList>
            <person name="Park W."/>
        </authorList>
    </citation>
    <scope>NUCLEOTIDE SEQUENCE [LARGE SCALE GENOMIC DNA]</scope>
    <source>
        <strain evidence="1 2">PR1016A</strain>
    </source>
</reference>
<organism evidence="1 2">
    <name type="scientific">Methylobacterium currus</name>
    <dbReference type="NCBI Taxonomy" id="2051553"/>
    <lineage>
        <taxon>Bacteria</taxon>
        <taxon>Pseudomonadati</taxon>
        <taxon>Pseudomonadota</taxon>
        <taxon>Alphaproteobacteria</taxon>
        <taxon>Hyphomicrobiales</taxon>
        <taxon>Methylobacteriaceae</taxon>
        <taxon>Methylobacterium</taxon>
    </lineage>
</organism>
<dbReference type="AlphaFoldDB" id="A0A2R4WJV7"/>
<protein>
    <submittedName>
        <fullName evidence="1">Uncharacterized protein</fullName>
    </submittedName>
</protein>
<keyword evidence="2" id="KW-1185">Reference proteome</keyword>